<evidence type="ECO:0000313" key="1">
    <source>
        <dbReference type="EMBL" id="KAG0323471.1"/>
    </source>
</evidence>
<evidence type="ECO:0008006" key="3">
    <source>
        <dbReference type="Google" id="ProtNLM"/>
    </source>
</evidence>
<dbReference type="Gene3D" id="3.80.10.10">
    <property type="entry name" value="Ribonuclease Inhibitor"/>
    <property type="match status" value="1"/>
</dbReference>
<name>A0A9P6RRW5_9FUNG</name>
<keyword evidence="2" id="KW-1185">Reference proteome</keyword>
<gene>
    <name evidence="1" type="ORF">BGZ99_002772</name>
</gene>
<proteinExistence type="predicted"/>
<evidence type="ECO:0000313" key="2">
    <source>
        <dbReference type="Proteomes" id="UP000738325"/>
    </source>
</evidence>
<dbReference type="Proteomes" id="UP000738325">
    <property type="component" value="Unassembled WGS sequence"/>
</dbReference>
<dbReference type="PANTHER" id="PTHR31639:SF256">
    <property type="entry name" value="OS07G0242900 PROTEIN"/>
    <property type="match status" value="1"/>
</dbReference>
<dbReference type="SUPFAM" id="SSF52058">
    <property type="entry name" value="L domain-like"/>
    <property type="match status" value="1"/>
</dbReference>
<dbReference type="PANTHER" id="PTHR31639">
    <property type="entry name" value="F-BOX PROTEIN-LIKE"/>
    <property type="match status" value="1"/>
</dbReference>
<dbReference type="EMBL" id="JAAAIP010000188">
    <property type="protein sequence ID" value="KAG0323471.1"/>
    <property type="molecule type" value="Genomic_DNA"/>
</dbReference>
<sequence>MPSLHPLDFPEILSAVGAYLLPGSLASCVRVSRHWHQTLLSLVWCYVRLEHFSPVAPEAQYLHKNRYFVRSLVVGGDVAEELTFLRFPTLRTLTLLSLNSGYAAAMVQAHPSLVHLEISGGRPTSYDVATLEAVMRLPRLKSLSANLSLDEATVDLFWAVCTRIERLRLHDAIFRVEGHLDSMMFSNIRELVLHNDSIYNHRYPRKDLEIMQRCPKLETLSWRGCWESGQEFFHLAAAGTWPYLENLTMAPTQTGDVKQALAFQQLKRISFLKIGVFGPRSFQAIRPHFATLKTLYLTKYGLATSAMMQELLSSCPVLEELIGDSIHADDIAHGQPWIRTRLRHLVLCINFDPSTIDEYQPLIFKQFSRLTRLEHLDVCWDRVRKPDDSDLSLVRHSSRVTFPPSIDLGLGKGLDLPLHSSCDMFDSSDWLRRYPRRQRTIYGRSK</sequence>
<comment type="caution">
    <text evidence="1">The sequence shown here is derived from an EMBL/GenBank/DDBJ whole genome shotgun (WGS) entry which is preliminary data.</text>
</comment>
<dbReference type="OrthoDB" id="2371713at2759"/>
<reference evidence="1" key="1">
    <citation type="journal article" date="2020" name="Fungal Divers.">
        <title>Resolving the Mortierellaceae phylogeny through synthesis of multi-gene phylogenetics and phylogenomics.</title>
        <authorList>
            <person name="Vandepol N."/>
            <person name="Liber J."/>
            <person name="Desiro A."/>
            <person name="Na H."/>
            <person name="Kennedy M."/>
            <person name="Barry K."/>
            <person name="Grigoriev I.V."/>
            <person name="Miller A.N."/>
            <person name="O'Donnell K."/>
            <person name="Stajich J.E."/>
            <person name="Bonito G."/>
        </authorList>
    </citation>
    <scope>NUCLEOTIDE SEQUENCE</scope>
    <source>
        <strain evidence="1">REB-010B</strain>
    </source>
</reference>
<dbReference type="InterPro" id="IPR032675">
    <property type="entry name" value="LRR_dom_sf"/>
</dbReference>
<protein>
    <recommendedName>
        <fullName evidence="3">F-box domain-containing protein</fullName>
    </recommendedName>
</protein>
<dbReference type="AlphaFoldDB" id="A0A9P6RRW5"/>
<accession>A0A9P6RRW5</accession>
<organism evidence="1 2">
    <name type="scientific">Dissophora globulifera</name>
    <dbReference type="NCBI Taxonomy" id="979702"/>
    <lineage>
        <taxon>Eukaryota</taxon>
        <taxon>Fungi</taxon>
        <taxon>Fungi incertae sedis</taxon>
        <taxon>Mucoromycota</taxon>
        <taxon>Mortierellomycotina</taxon>
        <taxon>Mortierellomycetes</taxon>
        <taxon>Mortierellales</taxon>
        <taxon>Mortierellaceae</taxon>
        <taxon>Dissophora</taxon>
    </lineage>
</organism>